<feature type="domain" description="Glycosyltransferase subfamily 4-like N-terminal" evidence="3">
    <location>
        <begin position="38"/>
        <end position="158"/>
    </location>
</feature>
<proteinExistence type="predicted"/>
<sequence>METKVVLLGQYPIDPENISGGVEACILGIVNEFKKYPDIDLHIVTVQILKKNVYKNIEGISVHYLASPPFPRFLTVNTIDRYKVINKIKEINPDLVHGHISNYGYYALKSGYPSIVTIHGIAKEEYNPQLRPSILDSIRRKVHLPMEEFCLKNARILTTVSPYVMEKIESFCKGDVYVIPNGIRDEFFKIQSQEVGDRLLFIGGIEPRKGLLNIIKAVEMICTKRDNIRLHIVGRIRKQGYYDSLVEYIKQNNLSSYVIFRGALDNEELKRELSECSIFVFPSKEESFGIVLAEAEACGKPIVTSNIGGIPYVVDNNRTGFLVEYGDVNSLADKILTLLENKNLRISMGIMGREKAREFSNKSIAEKYYSLYQKAIRNVRF</sequence>
<dbReference type="GeneID" id="24862733"/>
<gene>
    <name evidence="4" type="ORF">MSSIT_3781</name>
</gene>
<evidence type="ECO:0000259" key="3">
    <source>
        <dbReference type="Pfam" id="PF13477"/>
    </source>
</evidence>
<dbReference type="KEGG" id="msw:MSSIT_3781"/>
<keyword evidence="5" id="KW-1185">Reference proteome</keyword>
<dbReference type="CDD" id="cd03801">
    <property type="entry name" value="GT4_PimA-like"/>
    <property type="match status" value="1"/>
</dbReference>
<keyword evidence="1 4" id="KW-0808">Transferase</keyword>
<dbReference type="HOGENOM" id="CLU_009583_2_5_2"/>
<dbReference type="SUPFAM" id="SSF53756">
    <property type="entry name" value="UDP-Glycosyltransferase/glycogen phosphorylase"/>
    <property type="match status" value="1"/>
</dbReference>
<keyword evidence="4" id="KW-0328">Glycosyltransferase</keyword>
<organism evidence="4 5">
    <name type="scientific">Methanosarcina siciliae T4/M</name>
    <dbReference type="NCBI Taxonomy" id="1434120"/>
    <lineage>
        <taxon>Archaea</taxon>
        <taxon>Methanobacteriati</taxon>
        <taxon>Methanobacteriota</taxon>
        <taxon>Stenosarchaea group</taxon>
        <taxon>Methanomicrobia</taxon>
        <taxon>Methanosarcinales</taxon>
        <taxon>Methanosarcinaceae</taxon>
        <taxon>Methanosarcina</taxon>
    </lineage>
</organism>
<dbReference type="InterPro" id="IPR028098">
    <property type="entry name" value="Glyco_trans_4-like_N"/>
</dbReference>
<dbReference type="PANTHER" id="PTHR46401:SF2">
    <property type="entry name" value="GLYCOSYLTRANSFERASE WBBK-RELATED"/>
    <property type="match status" value="1"/>
</dbReference>
<dbReference type="AlphaFoldDB" id="A0A0E3P939"/>
<dbReference type="GO" id="GO:0016757">
    <property type="term" value="F:glycosyltransferase activity"/>
    <property type="evidence" value="ECO:0007669"/>
    <property type="project" value="UniProtKB-KW"/>
</dbReference>
<dbReference type="RefSeq" id="WP_048174223.1">
    <property type="nucleotide sequence ID" value="NZ_CP009506.1"/>
</dbReference>
<dbReference type="EMBL" id="CP009506">
    <property type="protein sequence ID" value="AKB30500.1"/>
    <property type="molecule type" value="Genomic_DNA"/>
</dbReference>
<dbReference type="Proteomes" id="UP000033111">
    <property type="component" value="Chromosome"/>
</dbReference>
<name>A0A0E3P939_9EURY</name>
<dbReference type="PANTHER" id="PTHR46401">
    <property type="entry name" value="GLYCOSYLTRANSFERASE WBBK-RELATED"/>
    <property type="match status" value="1"/>
</dbReference>
<dbReference type="Gene3D" id="3.40.50.2000">
    <property type="entry name" value="Glycogen Phosphorylase B"/>
    <property type="match status" value="2"/>
</dbReference>
<dbReference type="Pfam" id="PF00534">
    <property type="entry name" value="Glycos_transf_1"/>
    <property type="match status" value="1"/>
</dbReference>
<dbReference type="Pfam" id="PF13477">
    <property type="entry name" value="Glyco_trans_4_2"/>
    <property type="match status" value="1"/>
</dbReference>
<dbReference type="OrthoDB" id="132546at2157"/>
<dbReference type="EC" id="2.4.1.-" evidence="4"/>
<evidence type="ECO:0000256" key="1">
    <source>
        <dbReference type="ARBA" id="ARBA00022679"/>
    </source>
</evidence>
<dbReference type="InterPro" id="IPR001296">
    <property type="entry name" value="Glyco_trans_1"/>
</dbReference>
<protein>
    <submittedName>
        <fullName evidence="4">Glycosyltransferase</fullName>
        <ecNumber evidence="4">2.4.1.-</ecNumber>
    </submittedName>
</protein>
<reference evidence="4 5" key="1">
    <citation type="submission" date="2014-07" db="EMBL/GenBank/DDBJ databases">
        <title>Methanogenic archaea and the global carbon cycle.</title>
        <authorList>
            <person name="Henriksen J.R."/>
            <person name="Luke J."/>
            <person name="Reinhart S."/>
            <person name="Benedict M.N."/>
            <person name="Youngblut N.D."/>
            <person name="Metcalf M.E."/>
            <person name="Whitaker R.J."/>
            <person name="Metcalf W.W."/>
        </authorList>
    </citation>
    <scope>NUCLEOTIDE SEQUENCE [LARGE SCALE GENOMIC DNA]</scope>
    <source>
        <strain evidence="4 5">T4/M</strain>
    </source>
</reference>
<evidence type="ECO:0000313" key="5">
    <source>
        <dbReference type="Proteomes" id="UP000033111"/>
    </source>
</evidence>
<dbReference type="PATRIC" id="fig|1434120.4.peg.4899"/>
<feature type="domain" description="Glycosyl transferase family 1" evidence="2">
    <location>
        <begin position="185"/>
        <end position="354"/>
    </location>
</feature>
<evidence type="ECO:0000259" key="2">
    <source>
        <dbReference type="Pfam" id="PF00534"/>
    </source>
</evidence>
<accession>A0A0E3P939</accession>
<evidence type="ECO:0000313" key="4">
    <source>
        <dbReference type="EMBL" id="AKB30500.1"/>
    </source>
</evidence>